<evidence type="ECO:0000256" key="4">
    <source>
        <dbReference type="ARBA" id="ARBA00023186"/>
    </source>
</evidence>
<dbReference type="PROSITE" id="PS00845">
    <property type="entry name" value="CAP_GLY_1"/>
    <property type="match status" value="1"/>
</dbReference>
<keyword evidence="2" id="KW-0732">Signal</keyword>
<dbReference type="PANTHER" id="PTHR24369:SF210">
    <property type="entry name" value="CHAOPTIN-RELATED"/>
    <property type="match status" value="1"/>
</dbReference>
<keyword evidence="4" id="KW-0143">Chaperone</keyword>
<accession>A0ABP0EKE2</accession>
<dbReference type="InterPro" id="IPR050541">
    <property type="entry name" value="LRR_TM_domain-containing"/>
</dbReference>
<gene>
    <name evidence="6" type="primary">PAC2</name>
    <name evidence="6" type="ORF">CAAN4_G14708</name>
</gene>
<evidence type="ECO:0000259" key="5">
    <source>
        <dbReference type="PROSITE" id="PS50245"/>
    </source>
</evidence>
<dbReference type="EMBL" id="OZ004259">
    <property type="protein sequence ID" value="CAK7918747.1"/>
    <property type="molecule type" value="Genomic_DNA"/>
</dbReference>
<evidence type="ECO:0000256" key="1">
    <source>
        <dbReference type="ARBA" id="ARBA00022614"/>
    </source>
</evidence>
<feature type="domain" description="CAP-Gly" evidence="5">
    <location>
        <begin position="35"/>
        <end position="69"/>
    </location>
</feature>
<evidence type="ECO:0000256" key="2">
    <source>
        <dbReference type="ARBA" id="ARBA00022729"/>
    </source>
</evidence>
<dbReference type="InterPro" id="IPR032675">
    <property type="entry name" value="LRR_dom_sf"/>
</dbReference>
<dbReference type="Pfam" id="PF01302">
    <property type="entry name" value="CAP_GLY"/>
    <property type="match status" value="1"/>
</dbReference>
<dbReference type="Gene3D" id="2.30.30.190">
    <property type="entry name" value="CAP Gly-rich-like domain"/>
    <property type="match status" value="1"/>
</dbReference>
<evidence type="ECO:0000256" key="3">
    <source>
        <dbReference type="ARBA" id="ARBA00022737"/>
    </source>
</evidence>
<reference evidence="6 7" key="1">
    <citation type="submission" date="2024-01" db="EMBL/GenBank/DDBJ databases">
        <authorList>
            <consortium name="Genoscope - CEA"/>
            <person name="William W."/>
        </authorList>
    </citation>
    <scope>NUCLEOTIDE SEQUENCE [LARGE SCALE GENOMIC DNA]</scope>
    <source>
        <strain evidence="6 7">29B2s-10</strain>
    </source>
</reference>
<dbReference type="SUPFAM" id="SSF54236">
    <property type="entry name" value="Ubiquitin-like"/>
    <property type="match status" value="1"/>
</dbReference>
<dbReference type="Gene3D" id="3.10.20.90">
    <property type="entry name" value="Phosphatidylinositol 3-kinase Catalytic Subunit, Chain A, domain 1"/>
    <property type="match status" value="1"/>
</dbReference>
<dbReference type="InterPro" id="IPR029071">
    <property type="entry name" value="Ubiquitin-like_domsf"/>
</dbReference>
<keyword evidence="3" id="KW-0677">Repeat</keyword>
<proteinExistence type="predicted"/>
<name>A0ABP0EKE2_9ASCO</name>
<dbReference type="SMART" id="SM01052">
    <property type="entry name" value="CAP_GLY"/>
    <property type="match status" value="1"/>
</dbReference>
<dbReference type="InterPro" id="IPR000938">
    <property type="entry name" value="CAP-Gly_domain"/>
</dbReference>
<keyword evidence="7" id="KW-1185">Reference proteome</keyword>
<dbReference type="Proteomes" id="UP001497600">
    <property type="component" value="Chromosome G"/>
</dbReference>
<dbReference type="InterPro" id="IPR036859">
    <property type="entry name" value="CAP-Gly_dom_sf"/>
</dbReference>
<dbReference type="SUPFAM" id="SSF74924">
    <property type="entry name" value="Cap-Gly domain"/>
    <property type="match status" value="1"/>
</dbReference>
<organism evidence="6 7">
    <name type="scientific">[Candida] anglica</name>
    <dbReference type="NCBI Taxonomy" id="148631"/>
    <lineage>
        <taxon>Eukaryota</taxon>
        <taxon>Fungi</taxon>
        <taxon>Dikarya</taxon>
        <taxon>Ascomycota</taxon>
        <taxon>Saccharomycotina</taxon>
        <taxon>Pichiomycetes</taxon>
        <taxon>Debaryomycetaceae</taxon>
        <taxon>Kurtzmaniella</taxon>
    </lineage>
</organism>
<evidence type="ECO:0000313" key="6">
    <source>
        <dbReference type="EMBL" id="CAK7918747.1"/>
    </source>
</evidence>
<keyword evidence="1" id="KW-0433">Leucine-rich repeat</keyword>
<evidence type="ECO:0000313" key="7">
    <source>
        <dbReference type="Proteomes" id="UP001497600"/>
    </source>
</evidence>
<dbReference type="SUPFAM" id="SSF52058">
    <property type="entry name" value="L domain-like"/>
    <property type="match status" value="1"/>
</dbReference>
<dbReference type="PROSITE" id="PS50245">
    <property type="entry name" value="CAP_GLY_2"/>
    <property type="match status" value="1"/>
</dbReference>
<protein>
    <submittedName>
        <fullName evidence="6">Protein Pac2p</fullName>
    </submittedName>
</protein>
<sequence length="524" mass="60348">MYPYTVNERVETTDGYLGTVRYVGTVPAWGEELALGIEWDQANRGKNDGSLNGVRYFQTLVANAGSFVKANSKKLLSKRYTFAEAMSYQYGGLYEEEEEGHEQVSFGTKVVESYGFGKLTDIQKNFYNLKVVSLQRGKVYGACRDSQTPYDDSSDFYRSLQNVRSLDLGFNLFPNLQEVWNIVDRLDQLESLTLNGNRFETSNFEQSSTCHFALKELHLTSTNLHAEELPYILRKFPNLQVLSLGANRYTDEDLQGIKPPDSLKAVDLCFNLLTNIPIWARKIYNVNLSDNRISRFELSTNRMFDTRTTHLNLKNNLISQWEVIDSLQTEFFPHLYELRINGNPLFNEISEDDMIVNLIGRLSCTSMANSVDKIYKINGASLNEGEINNLELYFISKAKSGEFIVDFTSERWKSLVRQYNIAMDEGTATKVDTLLRKSVINLNLVIRNKPFQRQFVRTNTVLKLKGIVARLKQVSVLRVRASYCMNEEELEEERVNREMDDNLAILDFYDLQEGQNVYIYIEDI</sequence>
<dbReference type="PANTHER" id="PTHR24369">
    <property type="entry name" value="ANTIGEN BSP, PUTATIVE-RELATED"/>
    <property type="match status" value="1"/>
</dbReference>
<dbReference type="Gene3D" id="3.80.10.10">
    <property type="entry name" value="Ribonuclease Inhibitor"/>
    <property type="match status" value="3"/>
</dbReference>